<evidence type="ECO:0000256" key="6">
    <source>
        <dbReference type="ARBA" id="ARBA00023306"/>
    </source>
</evidence>
<keyword evidence="5 8" id="KW-0472">Membrane</keyword>
<keyword evidence="10" id="KW-1185">Reference proteome</keyword>
<name>A0ABZ2LT48_9BACT</name>
<dbReference type="EMBL" id="CP089984">
    <property type="protein sequence ID" value="WXB12764.1"/>
    <property type="molecule type" value="Genomic_DNA"/>
</dbReference>
<keyword evidence="6" id="KW-0131">Cell cycle</keyword>
<evidence type="ECO:0000256" key="1">
    <source>
        <dbReference type="ARBA" id="ARBA00022475"/>
    </source>
</evidence>
<protein>
    <submittedName>
        <fullName evidence="9">Septum formation initiator family protein</fullName>
    </submittedName>
</protein>
<sequence length="103" mass="11236">MSSGDFSLGDFVQRALPLAILGLALIGAPLLIFEPEGLPRMRALSKELAQVKAENVELTRDVAHLRAEVLDLKDNPTAVERIARGKLGLVRKSEVVFQFGKGR</sequence>
<evidence type="ECO:0000313" key="10">
    <source>
        <dbReference type="Proteomes" id="UP001370348"/>
    </source>
</evidence>
<evidence type="ECO:0000256" key="4">
    <source>
        <dbReference type="ARBA" id="ARBA00022989"/>
    </source>
</evidence>
<proteinExistence type="predicted"/>
<feature type="coiled-coil region" evidence="7">
    <location>
        <begin position="41"/>
        <end position="75"/>
    </location>
</feature>
<reference evidence="9 10" key="1">
    <citation type="submission" date="2021-12" db="EMBL/GenBank/DDBJ databases">
        <title>Discovery of the Pendulisporaceae a myxobacterial family with distinct sporulation behavior and unique specialized metabolism.</title>
        <authorList>
            <person name="Garcia R."/>
            <person name="Popoff A."/>
            <person name="Bader C.D."/>
            <person name="Loehr J."/>
            <person name="Walesch S."/>
            <person name="Walt C."/>
            <person name="Boldt J."/>
            <person name="Bunk B."/>
            <person name="Haeckl F.J.F.P.J."/>
            <person name="Gunesch A.P."/>
            <person name="Birkelbach J."/>
            <person name="Nuebel U."/>
            <person name="Pietschmann T."/>
            <person name="Bach T."/>
            <person name="Mueller R."/>
        </authorList>
    </citation>
    <scope>NUCLEOTIDE SEQUENCE [LARGE SCALE GENOMIC DNA]</scope>
    <source>
        <strain evidence="9 10">MSr11954</strain>
    </source>
</reference>
<dbReference type="Proteomes" id="UP001370348">
    <property type="component" value="Chromosome"/>
</dbReference>
<feature type="transmembrane region" description="Helical" evidence="8">
    <location>
        <begin position="15"/>
        <end position="33"/>
    </location>
</feature>
<organism evidence="9 10">
    <name type="scientific">Pendulispora albinea</name>
    <dbReference type="NCBI Taxonomy" id="2741071"/>
    <lineage>
        <taxon>Bacteria</taxon>
        <taxon>Pseudomonadati</taxon>
        <taxon>Myxococcota</taxon>
        <taxon>Myxococcia</taxon>
        <taxon>Myxococcales</taxon>
        <taxon>Sorangiineae</taxon>
        <taxon>Pendulisporaceae</taxon>
        <taxon>Pendulispora</taxon>
    </lineage>
</organism>
<evidence type="ECO:0000256" key="7">
    <source>
        <dbReference type="SAM" id="Coils"/>
    </source>
</evidence>
<evidence type="ECO:0000313" key="9">
    <source>
        <dbReference type="EMBL" id="WXB12764.1"/>
    </source>
</evidence>
<keyword evidence="2" id="KW-0132">Cell division</keyword>
<evidence type="ECO:0000256" key="3">
    <source>
        <dbReference type="ARBA" id="ARBA00022692"/>
    </source>
</evidence>
<keyword evidence="7" id="KW-0175">Coiled coil</keyword>
<dbReference type="InterPro" id="IPR007060">
    <property type="entry name" value="FtsL/DivIC"/>
</dbReference>
<evidence type="ECO:0000256" key="2">
    <source>
        <dbReference type="ARBA" id="ARBA00022618"/>
    </source>
</evidence>
<dbReference type="Pfam" id="PF04977">
    <property type="entry name" value="DivIC"/>
    <property type="match status" value="1"/>
</dbReference>
<dbReference type="RefSeq" id="WP_394822385.1">
    <property type="nucleotide sequence ID" value="NZ_CP089984.1"/>
</dbReference>
<keyword evidence="1" id="KW-1003">Cell membrane</keyword>
<evidence type="ECO:0000256" key="5">
    <source>
        <dbReference type="ARBA" id="ARBA00023136"/>
    </source>
</evidence>
<gene>
    <name evidence="9" type="ORF">LZC94_33555</name>
</gene>
<keyword evidence="3 8" id="KW-0812">Transmembrane</keyword>
<evidence type="ECO:0000256" key="8">
    <source>
        <dbReference type="SAM" id="Phobius"/>
    </source>
</evidence>
<dbReference type="InterPro" id="IPR023081">
    <property type="entry name" value="Cell_div_FtsB"/>
</dbReference>
<dbReference type="PANTHER" id="PTHR37485:SF1">
    <property type="entry name" value="CELL DIVISION PROTEIN FTSB"/>
    <property type="match status" value="1"/>
</dbReference>
<accession>A0ABZ2LT48</accession>
<dbReference type="PANTHER" id="PTHR37485">
    <property type="entry name" value="CELL DIVISION PROTEIN FTSB"/>
    <property type="match status" value="1"/>
</dbReference>
<keyword evidence="4 8" id="KW-1133">Transmembrane helix</keyword>